<proteinExistence type="predicted"/>
<sequence>MMEFLYERTALLIGESGIKKLQEAKVAVFGIGGVGSYAAEALARAGVGHLVFIDDDIVTETNMNRQLVADYTTIGQYKVDVMEERVKRVNSSCVVQALVAKYTPSAIDFVSNLQVNYIIDAIDDISAKIALAVSCHEQGIVEIASMGTGNRLYPELLNITDIYKTSSCGLARKMRKELKETCVKRLPVVCSTETPLKSLGNNKIPGSISFVPPVAGMMMAGYIIRTILGESIVR</sequence>
<dbReference type="STRING" id="39950.BCB69_05230"/>
<organism evidence="2 3">
    <name type="scientific">Dialister pneumosintes</name>
    <dbReference type="NCBI Taxonomy" id="39950"/>
    <lineage>
        <taxon>Bacteria</taxon>
        <taxon>Bacillati</taxon>
        <taxon>Bacillota</taxon>
        <taxon>Negativicutes</taxon>
        <taxon>Veillonellales</taxon>
        <taxon>Veillonellaceae</taxon>
        <taxon>Dialister</taxon>
    </lineage>
</organism>
<dbReference type="Pfam" id="PF00899">
    <property type="entry name" value="ThiF"/>
    <property type="match status" value="1"/>
</dbReference>
<gene>
    <name evidence="2" type="ORF">BCB69_05230</name>
</gene>
<dbReference type="AlphaFoldDB" id="A0A1B3WEI9"/>
<dbReference type="InterPro" id="IPR000594">
    <property type="entry name" value="ThiF_NAD_FAD-bd"/>
</dbReference>
<evidence type="ECO:0000313" key="2">
    <source>
        <dbReference type="EMBL" id="AOH39398.1"/>
    </source>
</evidence>
<dbReference type="Proteomes" id="UP000094757">
    <property type="component" value="Chromosome"/>
</dbReference>
<dbReference type="InterPro" id="IPR035985">
    <property type="entry name" value="Ubiquitin-activating_enz"/>
</dbReference>
<dbReference type="InterPro" id="IPR045886">
    <property type="entry name" value="ThiF/MoeB/HesA"/>
</dbReference>
<dbReference type="GO" id="GO:0008641">
    <property type="term" value="F:ubiquitin-like modifier activating enzyme activity"/>
    <property type="evidence" value="ECO:0007669"/>
    <property type="project" value="InterPro"/>
</dbReference>
<dbReference type="KEGG" id="dpn:BCB69_05230"/>
<name>A0A1B3WEI9_9FIRM</name>
<feature type="domain" description="THIF-type NAD/FAD binding fold" evidence="1">
    <location>
        <begin position="6"/>
        <end position="230"/>
    </location>
</feature>
<dbReference type="PANTHER" id="PTHR43267:SF1">
    <property type="entry name" value="TRNA THREONYLCARBAMOYLADENOSINE DEHYDRATASE"/>
    <property type="match status" value="1"/>
</dbReference>
<evidence type="ECO:0000259" key="1">
    <source>
        <dbReference type="Pfam" id="PF00899"/>
    </source>
</evidence>
<evidence type="ECO:0000313" key="3">
    <source>
        <dbReference type="Proteomes" id="UP000094757"/>
    </source>
</evidence>
<dbReference type="GO" id="GO:0061503">
    <property type="term" value="F:tRNA threonylcarbamoyladenosine dehydratase"/>
    <property type="evidence" value="ECO:0007669"/>
    <property type="project" value="TreeGrafter"/>
</dbReference>
<dbReference type="GO" id="GO:0061504">
    <property type="term" value="P:cyclic threonylcarbamoyladenosine biosynthetic process"/>
    <property type="evidence" value="ECO:0007669"/>
    <property type="project" value="TreeGrafter"/>
</dbReference>
<dbReference type="SUPFAM" id="SSF69572">
    <property type="entry name" value="Activating enzymes of the ubiquitin-like proteins"/>
    <property type="match status" value="1"/>
</dbReference>
<dbReference type="Gene3D" id="3.40.50.720">
    <property type="entry name" value="NAD(P)-binding Rossmann-like Domain"/>
    <property type="match status" value="1"/>
</dbReference>
<accession>A0A1B3WEI9</accession>
<dbReference type="EMBL" id="CP017037">
    <property type="protein sequence ID" value="AOH39398.1"/>
    <property type="molecule type" value="Genomic_DNA"/>
</dbReference>
<protein>
    <submittedName>
        <fullName evidence="2">tRNA cyclic N6-threonylcarbamoyladenosine(37) synthase TcdA</fullName>
    </submittedName>
</protein>
<reference evidence="3" key="1">
    <citation type="submission" date="2016-08" db="EMBL/GenBank/DDBJ databases">
        <authorList>
            <person name="Holder M.E."/>
            <person name="Ajami N.J."/>
            <person name="Petrosino J.F."/>
        </authorList>
    </citation>
    <scope>NUCLEOTIDE SEQUENCE [LARGE SCALE GENOMIC DNA]</scope>
    <source>
        <strain evidence="3">F0677</strain>
    </source>
</reference>
<dbReference type="PANTHER" id="PTHR43267">
    <property type="entry name" value="TRNA THREONYLCARBAMOYLADENOSINE DEHYDRATASE"/>
    <property type="match status" value="1"/>
</dbReference>
<dbReference type="CDD" id="cd00755">
    <property type="entry name" value="YgdL_like"/>
    <property type="match status" value="1"/>
</dbReference>